<keyword evidence="6 9" id="KW-0812">Transmembrane</keyword>
<evidence type="ECO:0000256" key="4">
    <source>
        <dbReference type="ARBA" id="ARBA00022475"/>
    </source>
</evidence>
<evidence type="ECO:0000256" key="1">
    <source>
        <dbReference type="ARBA" id="ARBA00004377"/>
    </source>
</evidence>
<keyword evidence="13" id="KW-1185">Reference proteome</keyword>
<evidence type="ECO:0000259" key="10">
    <source>
        <dbReference type="Pfam" id="PF25885"/>
    </source>
</evidence>
<evidence type="ECO:0000256" key="5">
    <source>
        <dbReference type="ARBA" id="ARBA00022519"/>
    </source>
</evidence>
<protein>
    <submittedName>
        <fullName evidence="12">HlyD family efflux transporter periplasmic adaptor subunit</fullName>
    </submittedName>
</protein>
<dbReference type="AlphaFoldDB" id="A0A9X2BY04"/>
<dbReference type="GO" id="GO:1990961">
    <property type="term" value="P:xenobiotic detoxification by transmembrane export across the plasma membrane"/>
    <property type="evidence" value="ECO:0007669"/>
    <property type="project" value="UniProtKB-ARBA"/>
</dbReference>
<accession>A0A9X2BY04</accession>
<dbReference type="InterPro" id="IPR058633">
    <property type="entry name" value="EmrA/FarA_HH"/>
</dbReference>
<organism evidence="12 13">
    <name type="scientific">Scleromatobacter humisilvae</name>
    <dbReference type="NCBI Taxonomy" id="2897159"/>
    <lineage>
        <taxon>Bacteria</taxon>
        <taxon>Pseudomonadati</taxon>
        <taxon>Pseudomonadota</taxon>
        <taxon>Betaproteobacteria</taxon>
        <taxon>Burkholderiales</taxon>
        <taxon>Sphaerotilaceae</taxon>
        <taxon>Scleromatobacter</taxon>
    </lineage>
</organism>
<dbReference type="InterPro" id="IPR050739">
    <property type="entry name" value="MFP"/>
</dbReference>
<reference evidence="12" key="1">
    <citation type="submission" date="2021-11" db="EMBL/GenBank/DDBJ databases">
        <title>BS-T2-15 a new species belonging to the Comamonadaceae family isolated from the soil of a French oak forest.</title>
        <authorList>
            <person name="Mieszkin S."/>
            <person name="Alain K."/>
        </authorList>
    </citation>
    <scope>NUCLEOTIDE SEQUENCE</scope>
    <source>
        <strain evidence="12">BS-T2-15</strain>
    </source>
</reference>
<proteinExistence type="inferred from homology"/>
<dbReference type="Gene3D" id="2.40.30.170">
    <property type="match status" value="1"/>
</dbReference>
<dbReference type="SUPFAM" id="SSF111369">
    <property type="entry name" value="HlyD-like secretion proteins"/>
    <property type="match status" value="2"/>
</dbReference>
<dbReference type="RefSeq" id="WP_275681154.1">
    <property type="nucleotide sequence ID" value="NZ_JAJLJH010000001.1"/>
</dbReference>
<dbReference type="PANTHER" id="PTHR30386">
    <property type="entry name" value="MEMBRANE FUSION SUBUNIT OF EMRAB-TOLC MULTIDRUG EFFLUX PUMP"/>
    <property type="match status" value="1"/>
</dbReference>
<keyword evidence="8 9" id="KW-0472">Membrane</keyword>
<dbReference type="Pfam" id="PF25963">
    <property type="entry name" value="Beta-barrel_AAEA"/>
    <property type="match status" value="1"/>
</dbReference>
<evidence type="ECO:0000313" key="13">
    <source>
        <dbReference type="Proteomes" id="UP001139353"/>
    </source>
</evidence>
<evidence type="ECO:0000259" key="11">
    <source>
        <dbReference type="Pfam" id="PF25963"/>
    </source>
</evidence>
<dbReference type="EMBL" id="JAJLJH010000001">
    <property type="protein sequence ID" value="MCK9685143.1"/>
    <property type="molecule type" value="Genomic_DNA"/>
</dbReference>
<feature type="transmembrane region" description="Helical" evidence="9">
    <location>
        <begin position="22"/>
        <end position="43"/>
    </location>
</feature>
<dbReference type="GO" id="GO:0005886">
    <property type="term" value="C:plasma membrane"/>
    <property type="evidence" value="ECO:0007669"/>
    <property type="project" value="UniProtKB-SubCell"/>
</dbReference>
<evidence type="ECO:0000256" key="3">
    <source>
        <dbReference type="ARBA" id="ARBA00022448"/>
    </source>
</evidence>
<dbReference type="FunFam" id="2.40.30.170:FF:000003">
    <property type="entry name" value="Multidrug resistance protein A"/>
    <property type="match status" value="1"/>
</dbReference>
<dbReference type="Proteomes" id="UP001139353">
    <property type="component" value="Unassembled WGS sequence"/>
</dbReference>
<dbReference type="PANTHER" id="PTHR30386:SF19">
    <property type="entry name" value="MULTIDRUG EXPORT PROTEIN EMRA-RELATED"/>
    <property type="match status" value="1"/>
</dbReference>
<keyword evidence="4" id="KW-1003">Cell membrane</keyword>
<evidence type="ECO:0000256" key="7">
    <source>
        <dbReference type="ARBA" id="ARBA00022989"/>
    </source>
</evidence>
<sequence>MTDTNTTPVTPEPASKGSRAKALLIAGTTFGLAAIAYAVWVLGYAQYRESTDDAYVQANLVYVNAQVGGTVTALGADDNQPVKAGQTLITLDHSDAAVALADAGAQLGLAVRQVREQQSAVDQGQAVVAQRRTDLQRAQDDLARRTQLAGTDSIAAEDLQHAKQGVAAAQDALTVAEKTLATTRAPVAGITLRQNPAVLRARAAYVQASLATQRNDVQAPMDGVVARRSVQVGQHVAPGAALLAVVPLQGAWIDANFKEPQLRHIQVGQPATVGTDLYGGHVEYHGVVASIAAGSGGAFSLLPPQNATGNWIKVVQRVPVRIALDPKELAAHPLRVGLSTDVTIDTHSRSDEQKPAMALPGANFTTPVFDAQLKTAETRADALIAQEAGSAQ</sequence>
<keyword evidence="7 9" id="KW-1133">Transmembrane helix</keyword>
<dbReference type="GO" id="GO:0046677">
    <property type="term" value="P:response to antibiotic"/>
    <property type="evidence" value="ECO:0007669"/>
    <property type="project" value="UniProtKB-ARBA"/>
</dbReference>
<evidence type="ECO:0000256" key="6">
    <source>
        <dbReference type="ARBA" id="ARBA00022692"/>
    </source>
</evidence>
<evidence type="ECO:0000256" key="2">
    <source>
        <dbReference type="ARBA" id="ARBA00009477"/>
    </source>
</evidence>
<dbReference type="Gene3D" id="2.40.50.100">
    <property type="match status" value="1"/>
</dbReference>
<gene>
    <name evidence="12" type="ORF">LPC04_05395</name>
</gene>
<dbReference type="Pfam" id="PF25885">
    <property type="entry name" value="HH_EMRA"/>
    <property type="match status" value="1"/>
</dbReference>
<comment type="similarity">
    <text evidence="2">Belongs to the membrane fusion protein (MFP) (TC 8.A.1) family.</text>
</comment>
<name>A0A9X2BY04_9BURK</name>
<keyword evidence="5" id="KW-0997">Cell inner membrane</keyword>
<feature type="domain" description="p-hydroxybenzoic acid efflux pump subunit AaeA-like beta-barrel" evidence="11">
    <location>
        <begin position="253"/>
        <end position="343"/>
    </location>
</feature>
<comment type="caution">
    <text evidence="12">The sequence shown here is derived from an EMBL/GenBank/DDBJ whole genome shotgun (WGS) entry which is preliminary data.</text>
</comment>
<comment type="subcellular location">
    <subcellularLocation>
        <location evidence="1">Cell inner membrane</location>
        <topology evidence="1">Single-pass membrane protein</topology>
    </subcellularLocation>
</comment>
<dbReference type="InterPro" id="IPR058634">
    <property type="entry name" value="AaeA-lik-b-barrel"/>
</dbReference>
<keyword evidence="3" id="KW-0813">Transport</keyword>
<evidence type="ECO:0000256" key="9">
    <source>
        <dbReference type="SAM" id="Phobius"/>
    </source>
</evidence>
<feature type="domain" description="Multidrug export protein EmrA/FarA alpha-helical hairpin" evidence="10">
    <location>
        <begin position="95"/>
        <end position="214"/>
    </location>
</feature>
<evidence type="ECO:0000313" key="12">
    <source>
        <dbReference type="EMBL" id="MCK9685143.1"/>
    </source>
</evidence>
<dbReference type="GO" id="GO:0015721">
    <property type="term" value="P:bile acid and bile salt transport"/>
    <property type="evidence" value="ECO:0007669"/>
    <property type="project" value="UniProtKB-ARBA"/>
</dbReference>
<evidence type="ECO:0000256" key="8">
    <source>
        <dbReference type="ARBA" id="ARBA00023136"/>
    </source>
</evidence>